<dbReference type="SUPFAM" id="SSF50341">
    <property type="entry name" value="CheW-like"/>
    <property type="match status" value="1"/>
</dbReference>
<dbReference type="EMBL" id="JBHUDL010000010">
    <property type="protein sequence ID" value="MFD1634559.1"/>
    <property type="molecule type" value="Genomic_DNA"/>
</dbReference>
<dbReference type="PANTHER" id="PTHR22617">
    <property type="entry name" value="CHEMOTAXIS SENSOR HISTIDINE KINASE-RELATED"/>
    <property type="match status" value="1"/>
</dbReference>
<evidence type="ECO:0000313" key="4">
    <source>
        <dbReference type="Proteomes" id="UP001597075"/>
    </source>
</evidence>
<dbReference type="Proteomes" id="UP001597075">
    <property type="component" value="Unassembled WGS sequence"/>
</dbReference>
<dbReference type="InterPro" id="IPR002545">
    <property type="entry name" value="CheW-lke_dom"/>
</dbReference>
<evidence type="ECO:0000256" key="1">
    <source>
        <dbReference type="SAM" id="MobiDB-lite"/>
    </source>
</evidence>
<dbReference type="SMART" id="SM00260">
    <property type="entry name" value="CheW"/>
    <property type="match status" value="1"/>
</dbReference>
<dbReference type="Pfam" id="PF01584">
    <property type="entry name" value="CheW"/>
    <property type="match status" value="1"/>
</dbReference>
<reference evidence="3 4" key="1">
    <citation type="journal article" date="2019" name="Int. J. Syst. Evol. Microbiol.">
        <title>The Global Catalogue of Microorganisms (GCM) 10K type strain sequencing project: providing services to taxonomists for standard genome sequencing and annotation.</title>
        <authorList>
            <consortium name="The Broad Institute Genomics Platform"/>
            <consortium name="The Broad Institute Genome Sequencing Center for Infectious Disease"/>
            <person name="Wu L."/>
            <person name="Ma J."/>
        </authorList>
    </citation>
    <scope>NUCLEOTIDE SEQUENCE [LARGE SCALE GENOMIC DNA]</scope>
    <source>
        <strain evidence="3 4">CGMCC 1.10594</strain>
    </source>
</reference>
<dbReference type="AlphaFoldDB" id="A0ABD6D317"/>
<accession>A0ABD6D317</accession>
<protein>
    <submittedName>
        <fullName evidence="3">Chemotaxis protein CheW</fullName>
    </submittedName>
</protein>
<feature type="domain" description="CheW-like" evidence="2">
    <location>
        <begin position="75"/>
        <end position="214"/>
    </location>
</feature>
<dbReference type="Gene3D" id="2.40.50.180">
    <property type="entry name" value="CheA-289, Domain 4"/>
    <property type="match status" value="1"/>
</dbReference>
<dbReference type="RefSeq" id="WP_256404804.1">
    <property type="nucleotide sequence ID" value="NZ_CP187151.1"/>
</dbReference>
<feature type="compositionally biased region" description="Acidic residues" evidence="1">
    <location>
        <begin position="56"/>
        <end position="73"/>
    </location>
</feature>
<dbReference type="InterPro" id="IPR039315">
    <property type="entry name" value="CheW"/>
</dbReference>
<comment type="caution">
    <text evidence="3">The sequence shown here is derived from an EMBL/GenBank/DDBJ whole genome shotgun (WGS) entry which is preliminary data.</text>
</comment>
<keyword evidence="4" id="KW-1185">Reference proteome</keyword>
<dbReference type="Gene3D" id="2.30.30.40">
    <property type="entry name" value="SH3 Domains"/>
    <property type="match status" value="1"/>
</dbReference>
<dbReference type="PROSITE" id="PS50851">
    <property type="entry name" value="CHEW"/>
    <property type="match status" value="1"/>
</dbReference>
<feature type="region of interest" description="Disordered" evidence="1">
    <location>
        <begin position="1"/>
        <end position="73"/>
    </location>
</feature>
<evidence type="ECO:0000313" key="3">
    <source>
        <dbReference type="EMBL" id="MFD1634559.1"/>
    </source>
</evidence>
<proteinExistence type="predicted"/>
<dbReference type="PANTHER" id="PTHR22617:SF23">
    <property type="entry name" value="CHEMOTAXIS PROTEIN CHEW"/>
    <property type="match status" value="1"/>
</dbReference>
<feature type="compositionally biased region" description="Low complexity" evidence="1">
    <location>
        <begin position="35"/>
        <end position="50"/>
    </location>
</feature>
<dbReference type="InterPro" id="IPR036061">
    <property type="entry name" value="CheW-like_dom_sf"/>
</dbReference>
<evidence type="ECO:0000259" key="2">
    <source>
        <dbReference type="PROSITE" id="PS50851"/>
    </source>
</evidence>
<sequence length="215" mass="23283">MSENNGPSAAELAEMVDADEAELDDRIESTLSELDVSGATGDDAADAASVPSFGDGPDETETQDDDNDGTSDEETVSVLEFVLGDERYCLDISFIEQIVERGTVTRIPNAPPFVEGVIDLRGDITTVIDPKETLAAEEEGNGDLIVVFDPGQMDDEWNVGWAVDGVRRVSTVSLAEVKESPVDEPWINGVVKRDEDGEFVIWTEPGELMRSDARD</sequence>
<organism evidence="3 4">
    <name type="scientific">Haloplanus ruber</name>
    <dbReference type="NCBI Taxonomy" id="869892"/>
    <lineage>
        <taxon>Archaea</taxon>
        <taxon>Methanobacteriati</taxon>
        <taxon>Methanobacteriota</taxon>
        <taxon>Stenosarchaea group</taxon>
        <taxon>Halobacteria</taxon>
        <taxon>Halobacteriales</taxon>
        <taxon>Haloferacaceae</taxon>
        <taxon>Haloplanus</taxon>
    </lineage>
</organism>
<feature type="compositionally biased region" description="Acidic residues" evidence="1">
    <location>
        <begin position="14"/>
        <end position="25"/>
    </location>
</feature>
<name>A0ABD6D317_9EURY</name>
<gene>
    <name evidence="3" type="ORF">ACFSBJ_12580</name>
</gene>